<comment type="caution">
    <text evidence="2">The sequence shown here is derived from an EMBL/GenBank/DDBJ whole genome shotgun (WGS) entry which is preliminary data.</text>
</comment>
<evidence type="ECO:0000313" key="3">
    <source>
        <dbReference type="Proteomes" id="UP000253083"/>
    </source>
</evidence>
<feature type="signal peptide" evidence="1">
    <location>
        <begin position="1"/>
        <end position="32"/>
    </location>
</feature>
<protein>
    <submittedName>
        <fullName evidence="2">Uncharacterized protein DUF4390</fullName>
    </submittedName>
</protein>
<proteinExistence type="predicted"/>
<dbReference type="InterPro" id="IPR025500">
    <property type="entry name" value="DUF4390"/>
</dbReference>
<gene>
    <name evidence="2" type="ORF">DFR28_105169</name>
</gene>
<organism evidence="2 3">
    <name type="scientific">Arenicella xantha</name>
    <dbReference type="NCBI Taxonomy" id="644221"/>
    <lineage>
        <taxon>Bacteria</taxon>
        <taxon>Pseudomonadati</taxon>
        <taxon>Pseudomonadota</taxon>
        <taxon>Gammaproteobacteria</taxon>
        <taxon>Arenicellales</taxon>
        <taxon>Arenicellaceae</taxon>
        <taxon>Arenicella</taxon>
    </lineage>
</organism>
<name>A0A395JM21_9GAMM</name>
<keyword evidence="3" id="KW-1185">Reference proteome</keyword>
<dbReference type="Pfam" id="PF14334">
    <property type="entry name" value="DUF4390"/>
    <property type="match status" value="1"/>
</dbReference>
<dbReference type="InParanoid" id="A0A395JM21"/>
<sequence length="179" mass="20093">MLTKRSYQRHLPAGIRALLAILILTQTGQVQAADPQAIEYHNGELTIALSAEVARAVDNGVPLTFISEYAVVTQILFFKIPRHIQSHQFVVTHHALSNRYLVSDGSDLAPNIFSSLTSTMDYVASSAMGLFNHYHSPETPYRMRLRLSKVDLPGPMRLSAFITEDWDINSGWKKWQSVP</sequence>
<accession>A0A395JM21</accession>
<feature type="chain" id="PRO_5017198530" evidence="1">
    <location>
        <begin position="33"/>
        <end position="179"/>
    </location>
</feature>
<reference evidence="2 3" key="1">
    <citation type="submission" date="2018-06" db="EMBL/GenBank/DDBJ databases">
        <title>Genomic Encyclopedia of Type Strains, Phase IV (KMG-IV): sequencing the most valuable type-strain genomes for metagenomic binning, comparative biology and taxonomic classification.</title>
        <authorList>
            <person name="Goeker M."/>
        </authorList>
    </citation>
    <scope>NUCLEOTIDE SEQUENCE [LARGE SCALE GENOMIC DNA]</scope>
    <source>
        <strain evidence="2 3">DSM 24032</strain>
    </source>
</reference>
<evidence type="ECO:0000313" key="2">
    <source>
        <dbReference type="EMBL" id="RBP48830.1"/>
    </source>
</evidence>
<keyword evidence="1" id="KW-0732">Signal</keyword>
<dbReference type="Proteomes" id="UP000253083">
    <property type="component" value="Unassembled WGS sequence"/>
</dbReference>
<dbReference type="RefSeq" id="WP_113955424.1">
    <property type="nucleotide sequence ID" value="NZ_QNRT01000005.1"/>
</dbReference>
<dbReference type="AlphaFoldDB" id="A0A395JM21"/>
<evidence type="ECO:0000256" key="1">
    <source>
        <dbReference type="SAM" id="SignalP"/>
    </source>
</evidence>
<dbReference type="EMBL" id="QNRT01000005">
    <property type="protein sequence ID" value="RBP48830.1"/>
    <property type="molecule type" value="Genomic_DNA"/>
</dbReference>
<dbReference type="OrthoDB" id="6198507at2"/>